<dbReference type="GO" id="GO:0005548">
    <property type="term" value="F:phospholipid transporter activity"/>
    <property type="evidence" value="ECO:0007669"/>
    <property type="project" value="TreeGrafter"/>
</dbReference>
<dbReference type="PANTHER" id="PTHR30188:SF13">
    <property type="entry name" value="CONSERVED HYPOTHETICAL INTEGRAL MEMBRANE PROTEIN YRBE3B"/>
    <property type="match status" value="1"/>
</dbReference>
<organism evidence="2 3">
    <name type="scientific">Nocardioides marinus</name>
    <dbReference type="NCBI Taxonomy" id="374514"/>
    <lineage>
        <taxon>Bacteria</taxon>
        <taxon>Bacillati</taxon>
        <taxon>Actinomycetota</taxon>
        <taxon>Actinomycetes</taxon>
        <taxon>Propionibacteriales</taxon>
        <taxon>Nocardioidaceae</taxon>
        <taxon>Nocardioides</taxon>
    </lineage>
</organism>
<evidence type="ECO:0000313" key="3">
    <source>
        <dbReference type="Proteomes" id="UP000537326"/>
    </source>
</evidence>
<keyword evidence="1" id="KW-1133">Transmembrane helix</keyword>
<dbReference type="Pfam" id="PF02405">
    <property type="entry name" value="MlaE"/>
    <property type="match status" value="1"/>
</dbReference>
<name>A0A7Y9YH51_9ACTN</name>
<sequence length="274" mass="28468">MPALAALVRSPAQGLRDLGDQLGFHAAAYRAVPRTVRSYPKEIIRLLAEVSLGSGALALIGGTVLVIGFLTAASGIEVGLQAYTSFDNIGVSALSGFFSAYFNTREVAPIIAGIALTATVGAGFTAQIGAMRVSEEIDAVEVMAVPPIPYLVTTRIIAGLIAVIPLFAIALMSCWLATRVVVTVGYGQASGTYEHYFETFLVPTDLFLAAIKVLLMAMVIVSVCCFHGFRASGGPAGVGQAVGRAVRSALIATMFVDLIFALAIWGGPSVRIAG</sequence>
<feature type="transmembrane region" description="Helical" evidence="1">
    <location>
        <begin position="156"/>
        <end position="178"/>
    </location>
</feature>
<feature type="transmembrane region" description="Helical" evidence="1">
    <location>
        <begin position="46"/>
        <end position="70"/>
    </location>
</feature>
<comment type="caution">
    <text evidence="2">The sequence shown here is derived from an EMBL/GenBank/DDBJ whole genome shotgun (WGS) entry which is preliminary data.</text>
</comment>
<dbReference type="GO" id="GO:0043190">
    <property type="term" value="C:ATP-binding cassette (ABC) transporter complex"/>
    <property type="evidence" value="ECO:0007669"/>
    <property type="project" value="InterPro"/>
</dbReference>
<keyword evidence="1" id="KW-0812">Transmembrane</keyword>
<dbReference type="RefSeq" id="WP_300459048.1">
    <property type="nucleotide sequence ID" value="NZ_BAAAPP010000006.1"/>
</dbReference>
<dbReference type="Proteomes" id="UP000537326">
    <property type="component" value="Unassembled WGS sequence"/>
</dbReference>
<evidence type="ECO:0000313" key="2">
    <source>
        <dbReference type="EMBL" id="NYI11564.1"/>
    </source>
</evidence>
<dbReference type="EMBL" id="JACBZI010000001">
    <property type="protein sequence ID" value="NYI11564.1"/>
    <property type="molecule type" value="Genomic_DNA"/>
</dbReference>
<keyword evidence="3" id="KW-1185">Reference proteome</keyword>
<evidence type="ECO:0000256" key="1">
    <source>
        <dbReference type="SAM" id="Phobius"/>
    </source>
</evidence>
<dbReference type="AlphaFoldDB" id="A0A7Y9YH51"/>
<feature type="transmembrane region" description="Helical" evidence="1">
    <location>
        <begin position="206"/>
        <end position="229"/>
    </location>
</feature>
<keyword evidence="1" id="KW-0472">Membrane</keyword>
<feature type="transmembrane region" description="Helical" evidence="1">
    <location>
        <begin position="249"/>
        <end position="267"/>
    </location>
</feature>
<reference evidence="2 3" key="1">
    <citation type="submission" date="2020-07" db="EMBL/GenBank/DDBJ databases">
        <title>Sequencing the genomes of 1000 actinobacteria strains.</title>
        <authorList>
            <person name="Klenk H.-P."/>
        </authorList>
    </citation>
    <scope>NUCLEOTIDE SEQUENCE [LARGE SCALE GENOMIC DNA]</scope>
    <source>
        <strain evidence="2 3">DSM 18248</strain>
    </source>
</reference>
<proteinExistence type="predicted"/>
<accession>A0A7Y9YH51</accession>
<gene>
    <name evidence="2" type="ORF">BKA05_003079</name>
</gene>
<feature type="transmembrane region" description="Helical" evidence="1">
    <location>
        <begin position="107"/>
        <end position="126"/>
    </location>
</feature>
<dbReference type="PANTHER" id="PTHR30188">
    <property type="entry name" value="ABC TRANSPORTER PERMEASE PROTEIN-RELATED"/>
    <property type="match status" value="1"/>
</dbReference>
<protein>
    <submittedName>
        <fullName evidence="2">Phospholipid/cholesterol/gamma-HCH transport system permease protein</fullName>
    </submittedName>
</protein>
<dbReference type="InterPro" id="IPR030802">
    <property type="entry name" value="Permease_MalE"/>
</dbReference>